<dbReference type="PANTHER" id="PTHR34380">
    <property type="entry name" value="BNAA03G12380D PROTEIN"/>
    <property type="match status" value="1"/>
</dbReference>
<sequence length="632" mass="72326">MATKSHSVSSDLISIDDDNLECRSISELVSILRTAFRARDFDKVEAVLVAKEVKMRKEIENKNKEYELLQSKYEFLRLDILTHESMLEQDKVDPKGFEKWKEIYEELKEKESEIQQLKDLIFKVNEDREKKKSALEGFEKLLETVKKTQEDQRITIEKLIHKNSELECAMEVVKKVKEDHVKTIEELRCKNLKLECSLEELNYRKSDLERTVEVVKKTEEDERKYVEELKCKNSKLEIAKREAEHNYELCRRKYDELGRRVSQLENKNDSISGGACVGGSRKLVGMQAENRTGTEGFMVEIISDDDHAPVKNSSRARRKEKRTWDLLLNDCEDYDPERDDEKISTLPSETNGKEALKKVGAMYATPPHGRPDNHVLKRHISTRTNDSKNVMSSSRAVAVMLREECKSHNSMFKYDSTHLKSKGQGKRSNKKWGSEAEMRAAFDENDMLCMEAVCILYRQSSLVGKPRSAYLPSRHRGFHEVDLLRGSTLALFLTGGDSQGKLKRSVMELEKFDICGLIDCRRISIEHLEQLFEIYKNSEDQFLFQKERGNYRTIRTHMAVSRASFGFVAAAALVFTIFLPVAQPQSLAPAPAPTSDGTSIDQGIAYILMGVALALTYLIHSADLASSSSSNF</sequence>
<feature type="transmembrane region" description="Helical" evidence="2">
    <location>
        <begin position="603"/>
        <end position="620"/>
    </location>
</feature>
<keyword evidence="2" id="KW-1133">Transmembrane helix</keyword>
<evidence type="ECO:0000313" key="4">
    <source>
        <dbReference type="Proteomes" id="UP000685013"/>
    </source>
</evidence>
<dbReference type="Proteomes" id="UP000685013">
    <property type="component" value="Chromosome 4"/>
</dbReference>
<gene>
    <name evidence="3" type="primary">AGP20</name>
    <name evidence="3" type="ORF">SDJN03_05765</name>
</gene>
<feature type="coiled-coil region" evidence="1">
    <location>
        <begin position="52"/>
        <end position="127"/>
    </location>
</feature>
<keyword evidence="2" id="KW-0812">Transmembrane</keyword>
<evidence type="ECO:0000313" key="3">
    <source>
        <dbReference type="EMBL" id="KAG6600532.1"/>
    </source>
</evidence>
<keyword evidence="1" id="KW-0175">Coiled coil</keyword>
<feature type="coiled-coil region" evidence="1">
    <location>
        <begin position="184"/>
        <end position="267"/>
    </location>
</feature>
<dbReference type="InterPro" id="IPR009424">
    <property type="entry name" value="AGP16/20/22/41"/>
</dbReference>
<dbReference type="PANTHER" id="PTHR34380:SF1">
    <property type="entry name" value="OS01G0221300 PROTEIN"/>
    <property type="match status" value="1"/>
</dbReference>
<proteinExistence type="predicted"/>
<name>A0AAV6NQC8_9ROSI</name>
<accession>A0AAV6NQC8</accession>
<reference evidence="3 4" key="1">
    <citation type="journal article" date="2021" name="Hortic Res">
        <title>The domestication of Cucurbita argyrosperma as revealed by the genome of its wild relative.</title>
        <authorList>
            <person name="Barrera-Redondo J."/>
            <person name="Sanchez-de la Vega G."/>
            <person name="Aguirre-Liguori J.A."/>
            <person name="Castellanos-Morales G."/>
            <person name="Gutierrez-Guerrero Y.T."/>
            <person name="Aguirre-Dugua X."/>
            <person name="Aguirre-Planter E."/>
            <person name="Tenaillon M.I."/>
            <person name="Lira-Saade R."/>
            <person name="Eguiarte L.E."/>
        </authorList>
    </citation>
    <scope>NUCLEOTIDE SEQUENCE [LARGE SCALE GENOMIC DNA]</scope>
    <source>
        <strain evidence="3">JBR-2021</strain>
    </source>
</reference>
<dbReference type="Pfam" id="PF06376">
    <property type="entry name" value="AGP"/>
    <property type="match status" value="1"/>
</dbReference>
<comment type="caution">
    <text evidence="3">The sequence shown here is derived from an EMBL/GenBank/DDBJ whole genome shotgun (WGS) entry which is preliminary data.</text>
</comment>
<keyword evidence="2" id="KW-0472">Membrane</keyword>
<evidence type="ECO:0000256" key="1">
    <source>
        <dbReference type="SAM" id="Coils"/>
    </source>
</evidence>
<dbReference type="AlphaFoldDB" id="A0AAV6NQC8"/>
<evidence type="ECO:0000256" key="2">
    <source>
        <dbReference type="SAM" id="Phobius"/>
    </source>
</evidence>
<organism evidence="3 4">
    <name type="scientific">Cucurbita argyrosperma subsp. sororia</name>
    <dbReference type="NCBI Taxonomy" id="37648"/>
    <lineage>
        <taxon>Eukaryota</taxon>
        <taxon>Viridiplantae</taxon>
        <taxon>Streptophyta</taxon>
        <taxon>Embryophyta</taxon>
        <taxon>Tracheophyta</taxon>
        <taxon>Spermatophyta</taxon>
        <taxon>Magnoliopsida</taxon>
        <taxon>eudicotyledons</taxon>
        <taxon>Gunneridae</taxon>
        <taxon>Pentapetalae</taxon>
        <taxon>rosids</taxon>
        <taxon>fabids</taxon>
        <taxon>Cucurbitales</taxon>
        <taxon>Cucurbitaceae</taxon>
        <taxon>Cucurbiteae</taxon>
        <taxon>Cucurbita</taxon>
    </lineage>
</organism>
<protein>
    <submittedName>
        <fullName evidence="3">Arabinogalactan protein 20</fullName>
    </submittedName>
</protein>
<feature type="non-terminal residue" evidence="3">
    <location>
        <position position="1"/>
    </location>
</feature>
<feature type="transmembrane region" description="Helical" evidence="2">
    <location>
        <begin position="563"/>
        <end position="583"/>
    </location>
</feature>
<dbReference type="EMBL" id="JAGKQH010000004">
    <property type="protein sequence ID" value="KAG6600532.1"/>
    <property type="molecule type" value="Genomic_DNA"/>
</dbReference>
<keyword evidence="4" id="KW-1185">Reference proteome</keyword>